<evidence type="ECO:0000256" key="1">
    <source>
        <dbReference type="SAM" id="MobiDB-lite"/>
    </source>
</evidence>
<sequence length="174" mass="19079">VMNEEASVVTAILLATTTVLVEIHILDEVLTKRKQGARMVTRATRMAVIISQLREGWPCVPVPTQKELTSTQMARGGYNDAQYARGGGNEESEKRGVEVLKKRVVKRAGHRQVNIVERPSGALWRLRGGTAATSPWSVGLEQVKRQQSEEHQRATDIAKGAGSMADGTTFEKLT</sequence>
<evidence type="ECO:0000256" key="2">
    <source>
        <dbReference type="SAM" id="Phobius"/>
    </source>
</evidence>
<keyword evidence="2" id="KW-1133">Transmembrane helix</keyword>
<reference evidence="3 4" key="1">
    <citation type="journal article" date="2012" name="Genome Biol.">
        <title>Genome and low-iron response of an oceanic diatom adapted to chronic iron limitation.</title>
        <authorList>
            <person name="Lommer M."/>
            <person name="Specht M."/>
            <person name="Roy A.S."/>
            <person name="Kraemer L."/>
            <person name="Andreson R."/>
            <person name="Gutowska M.A."/>
            <person name="Wolf J."/>
            <person name="Bergner S.V."/>
            <person name="Schilhabel M.B."/>
            <person name="Klostermeier U.C."/>
            <person name="Beiko R.G."/>
            <person name="Rosenstiel P."/>
            <person name="Hippler M."/>
            <person name="Laroche J."/>
        </authorList>
    </citation>
    <scope>NUCLEOTIDE SEQUENCE [LARGE SCALE GENOMIC DNA]</scope>
    <source>
        <strain evidence="3 4">CCMP1005</strain>
    </source>
</reference>
<accession>K0SKX3</accession>
<keyword evidence="4" id="KW-1185">Reference proteome</keyword>
<keyword evidence="2" id="KW-0472">Membrane</keyword>
<feature type="compositionally biased region" description="Basic and acidic residues" evidence="1">
    <location>
        <begin position="146"/>
        <end position="156"/>
    </location>
</feature>
<feature type="non-terminal residue" evidence="3">
    <location>
        <position position="1"/>
    </location>
</feature>
<protein>
    <submittedName>
        <fullName evidence="3">Uncharacterized protein</fullName>
    </submittedName>
</protein>
<name>K0SKX3_THAOC</name>
<dbReference type="Proteomes" id="UP000266841">
    <property type="component" value="Unassembled WGS sequence"/>
</dbReference>
<comment type="caution">
    <text evidence="3">The sequence shown here is derived from an EMBL/GenBank/DDBJ whole genome shotgun (WGS) entry which is preliminary data.</text>
</comment>
<dbReference type="EMBL" id="AGNL01013845">
    <property type="protein sequence ID" value="EJK66978.1"/>
    <property type="molecule type" value="Genomic_DNA"/>
</dbReference>
<feature type="transmembrane region" description="Helical" evidence="2">
    <location>
        <begin position="6"/>
        <end position="26"/>
    </location>
</feature>
<evidence type="ECO:0000313" key="4">
    <source>
        <dbReference type="Proteomes" id="UP000266841"/>
    </source>
</evidence>
<proteinExistence type="predicted"/>
<gene>
    <name evidence="3" type="ORF">THAOC_12044</name>
</gene>
<keyword evidence="2" id="KW-0812">Transmembrane</keyword>
<feature type="region of interest" description="Disordered" evidence="1">
    <location>
        <begin position="146"/>
        <end position="174"/>
    </location>
</feature>
<organism evidence="3 4">
    <name type="scientific">Thalassiosira oceanica</name>
    <name type="common">Marine diatom</name>
    <dbReference type="NCBI Taxonomy" id="159749"/>
    <lineage>
        <taxon>Eukaryota</taxon>
        <taxon>Sar</taxon>
        <taxon>Stramenopiles</taxon>
        <taxon>Ochrophyta</taxon>
        <taxon>Bacillariophyta</taxon>
        <taxon>Coscinodiscophyceae</taxon>
        <taxon>Thalassiosirophycidae</taxon>
        <taxon>Thalassiosirales</taxon>
        <taxon>Thalassiosiraceae</taxon>
        <taxon>Thalassiosira</taxon>
    </lineage>
</organism>
<dbReference type="AlphaFoldDB" id="K0SKX3"/>
<evidence type="ECO:0000313" key="3">
    <source>
        <dbReference type="EMBL" id="EJK66978.1"/>
    </source>
</evidence>